<dbReference type="EMBL" id="BLPG01000001">
    <property type="protein sequence ID" value="GFJ90510.1"/>
    <property type="molecule type" value="Genomic_DNA"/>
</dbReference>
<sequence length="183" mass="19056">MRAWASDFLSQPWPALTFALLAPLALVAHRGLAGRLGWARWPTLGVLLSLAVVLTLTLPPEPGVPIGGPGLSGLGACTGSLFDPGVLGRGLIATTERGERVGNVLMFVPLTFFAVYASRRPALVATVGVVLPVAIELTQSIEGVGRECVGYDWVNNAIGAVAGVLLAMAVIRLRDVVGESPPR</sequence>
<keyword evidence="4" id="KW-1185">Reference proteome</keyword>
<dbReference type="InterPro" id="IPR006976">
    <property type="entry name" value="VanZ-like"/>
</dbReference>
<gene>
    <name evidence="3" type="ORF">Prum_041520</name>
</gene>
<feature type="transmembrane region" description="Helical" evidence="1">
    <location>
        <begin position="41"/>
        <end position="59"/>
    </location>
</feature>
<reference evidence="3 4" key="2">
    <citation type="submission" date="2020-03" db="EMBL/GenBank/DDBJ databases">
        <authorList>
            <person name="Ichikawa N."/>
            <person name="Kimura A."/>
            <person name="Kitahashi Y."/>
            <person name="Uohara A."/>
        </authorList>
    </citation>
    <scope>NUCLEOTIDE SEQUENCE [LARGE SCALE GENOMIC DNA]</scope>
    <source>
        <strain evidence="3 4">NBRC 108638</strain>
    </source>
</reference>
<evidence type="ECO:0000256" key="1">
    <source>
        <dbReference type="SAM" id="Phobius"/>
    </source>
</evidence>
<organism evidence="3 4">
    <name type="scientific">Phytohabitans rumicis</name>
    <dbReference type="NCBI Taxonomy" id="1076125"/>
    <lineage>
        <taxon>Bacteria</taxon>
        <taxon>Bacillati</taxon>
        <taxon>Actinomycetota</taxon>
        <taxon>Actinomycetes</taxon>
        <taxon>Micromonosporales</taxon>
        <taxon>Micromonosporaceae</taxon>
    </lineage>
</organism>
<reference evidence="3 4" key="1">
    <citation type="submission" date="2020-03" db="EMBL/GenBank/DDBJ databases">
        <title>Whole genome shotgun sequence of Phytohabitans rumicis NBRC 108638.</title>
        <authorList>
            <person name="Komaki H."/>
            <person name="Tamura T."/>
        </authorList>
    </citation>
    <scope>NUCLEOTIDE SEQUENCE [LARGE SCALE GENOMIC DNA]</scope>
    <source>
        <strain evidence="3 4">NBRC 108638</strain>
    </source>
</reference>
<feature type="transmembrane region" description="Helical" evidence="1">
    <location>
        <begin position="12"/>
        <end position="29"/>
    </location>
</feature>
<dbReference type="Proteomes" id="UP000482960">
    <property type="component" value="Unassembled WGS sequence"/>
</dbReference>
<evidence type="ECO:0000313" key="3">
    <source>
        <dbReference type="EMBL" id="GFJ90510.1"/>
    </source>
</evidence>
<evidence type="ECO:0000259" key="2">
    <source>
        <dbReference type="Pfam" id="PF04892"/>
    </source>
</evidence>
<feature type="domain" description="VanZ-like" evidence="2">
    <location>
        <begin position="98"/>
        <end position="169"/>
    </location>
</feature>
<keyword evidence="1" id="KW-0812">Transmembrane</keyword>
<proteinExistence type="predicted"/>
<name>A0A6V8L4M2_9ACTN</name>
<evidence type="ECO:0000313" key="4">
    <source>
        <dbReference type="Proteomes" id="UP000482960"/>
    </source>
</evidence>
<dbReference type="Pfam" id="PF04892">
    <property type="entry name" value="VanZ"/>
    <property type="match status" value="1"/>
</dbReference>
<comment type="caution">
    <text evidence="3">The sequence shown here is derived from an EMBL/GenBank/DDBJ whole genome shotgun (WGS) entry which is preliminary data.</text>
</comment>
<dbReference type="AlphaFoldDB" id="A0A6V8L4M2"/>
<protein>
    <recommendedName>
        <fullName evidence="2">VanZ-like domain-containing protein</fullName>
    </recommendedName>
</protein>
<keyword evidence="1" id="KW-1133">Transmembrane helix</keyword>
<keyword evidence="1" id="KW-0472">Membrane</keyword>
<accession>A0A6V8L4M2</accession>